<dbReference type="EMBL" id="CP021455">
    <property type="protein sequence ID" value="ARU06840.1"/>
    <property type="molecule type" value="Genomic_DNA"/>
</dbReference>
<dbReference type="GO" id="GO:0009252">
    <property type="term" value="P:peptidoglycan biosynthetic process"/>
    <property type="evidence" value="ECO:0007669"/>
    <property type="project" value="UniProtKB-UniPathway"/>
</dbReference>
<comment type="catalytic activity">
    <reaction evidence="11">
        <text>[GlcNAc-(1-&gt;4)-Mur2Ac(oyl-L-Ala-gamma-D-Glu-L-Lys-D-Ala-D-Ala)](n)-di-trans,octa-cis-undecaprenyl diphosphate + beta-D-GlcNAc-(1-&gt;4)-Mur2Ac(oyl-L-Ala-gamma-D-Glu-L-Lys-D-Ala-D-Ala)-di-trans,octa-cis-undecaprenyl diphosphate = [GlcNAc-(1-&gt;4)-Mur2Ac(oyl-L-Ala-gamma-D-Glu-L-Lys-D-Ala-D-Ala)](n+1)-di-trans,octa-cis-undecaprenyl diphosphate + di-trans,octa-cis-undecaprenyl diphosphate + H(+)</text>
        <dbReference type="Rhea" id="RHEA:23708"/>
        <dbReference type="Rhea" id="RHEA-COMP:9602"/>
        <dbReference type="Rhea" id="RHEA-COMP:9603"/>
        <dbReference type="ChEBI" id="CHEBI:15378"/>
        <dbReference type="ChEBI" id="CHEBI:58405"/>
        <dbReference type="ChEBI" id="CHEBI:60033"/>
        <dbReference type="ChEBI" id="CHEBI:78435"/>
        <dbReference type="EC" id="2.4.99.28"/>
    </reaction>
</comment>
<keyword evidence="4" id="KW-0121">Carboxypeptidase</keyword>
<dbReference type="Pfam" id="PF00905">
    <property type="entry name" value="Transpeptidase"/>
    <property type="match status" value="1"/>
</dbReference>
<feature type="compositionally biased region" description="Low complexity" evidence="12">
    <location>
        <begin position="705"/>
        <end position="717"/>
    </location>
</feature>
<feature type="region of interest" description="Disordered" evidence="12">
    <location>
        <begin position="238"/>
        <end position="270"/>
    </location>
</feature>
<feature type="domain" description="Penicillin-binding C-terminal" evidence="16">
    <location>
        <begin position="768"/>
        <end position="851"/>
    </location>
</feature>
<proteinExistence type="inferred from homology"/>
<feature type="signal peptide" evidence="13">
    <location>
        <begin position="1"/>
        <end position="25"/>
    </location>
</feature>
<evidence type="ECO:0000259" key="16">
    <source>
        <dbReference type="Pfam" id="PF06832"/>
    </source>
</evidence>
<accession>A0A1Y0ETU4</accession>
<evidence type="ECO:0000256" key="6">
    <source>
        <dbReference type="ARBA" id="ARBA00022676"/>
    </source>
</evidence>
<keyword evidence="13" id="KW-0732">Signal</keyword>
<dbReference type="Proteomes" id="UP000196138">
    <property type="component" value="Chromosome"/>
</dbReference>
<feature type="domain" description="Glycosyl transferase family 51" evidence="15">
    <location>
        <begin position="51"/>
        <end position="230"/>
    </location>
</feature>
<evidence type="ECO:0000259" key="15">
    <source>
        <dbReference type="Pfam" id="PF00912"/>
    </source>
</evidence>
<comment type="similarity">
    <text evidence="2">In the C-terminal section; belongs to the transpeptidase family.</text>
</comment>
<keyword evidence="9" id="KW-0511">Multifunctional enzyme</keyword>
<gene>
    <name evidence="17" type="ORF">CCO03_12850</name>
</gene>
<evidence type="ECO:0000256" key="8">
    <source>
        <dbReference type="ARBA" id="ARBA00022801"/>
    </source>
</evidence>
<dbReference type="InterPro" id="IPR036950">
    <property type="entry name" value="PBP_transglycosylase"/>
</dbReference>
<evidence type="ECO:0000313" key="17">
    <source>
        <dbReference type="EMBL" id="ARU06840.1"/>
    </source>
</evidence>
<dbReference type="KEGG" id="cser:CCO03_12850"/>
<dbReference type="InterPro" id="IPR023346">
    <property type="entry name" value="Lysozyme-like_dom_sf"/>
</dbReference>
<dbReference type="SUPFAM" id="SSF56601">
    <property type="entry name" value="beta-lactamase/transpeptidase-like"/>
    <property type="match status" value="1"/>
</dbReference>
<dbReference type="PANTHER" id="PTHR32282:SF15">
    <property type="entry name" value="PENICILLIN-BINDING PROTEIN 1C"/>
    <property type="match status" value="1"/>
</dbReference>
<evidence type="ECO:0000256" key="1">
    <source>
        <dbReference type="ARBA" id="ARBA00004752"/>
    </source>
</evidence>
<dbReference type="SUPFAM" id="SSF53955">
    <property type="entry name" value="Lysozyme-like"/>
    <property type="match status" value="1"/>
</dbReference>
<keyword evidence="7" id="KW-0808">Transferase</keyword>
<keyword evidence="5" id="KW-0645">Protease</keyword>
<dbReference type="AlphaFoldDB" id="A0A1Y0ETU4"/>
<comment type="similarity">
    <text evidence="3">In the N-terminal section; belongs to the glycosyltransferase 51 family.</text>
</comment>
<dbReference type="InterPro" id="IPR001264">
    <property type="entry name" value="Glyco_trans_51"/>
</dbReference>
<sequence>MTAFSIGVNLGLGLSLLLAPAAAQASALPTPAQVQADFQSSDTVILDRHGQPLHRLRSDSQARRGDWVALAEISPAMRSALLLSEDRDFYAHSGVDWSAVSAAAWANLWHTRTRGASTLTMQLAGLLDEDLQARGAGQSGRSLGQKINQAWVARQLEKSWRKDQILEAYLNRVPFRGELVGIDALARSLFAKAPSGLDARESAIAAALIRGPNAAPAVVARRACQVWQSMQAAVAIPSSPAQPSPVQAGTGQASPARAASAAPPAGLPSAEGSDCTAMDLLTTAALRRQAFVPSDGLAPHLARRLVQAARQASPQGTAPARIASTLDARLQAEAAASLRRHLREIRHRNVEDGAVVVLDNRSGEVLAWVGSSGELSQASEVDGVTARRQPGSTLKPFLYAQALAERRLTAASLLEDAPTQVVTPTGLYAPQNYDSQYQGWVSVRTALASSLNIPAVRTLAMVGPEAFATQLNALGLRLAHTGGHYGLSLALGSPDVSLLDLTNAYRALARGGRYSETHVTPVQLNSRSSQNENRTILDENAAFIVGDMLSDPIARAPTFGTASVLATRSWTAVKTGTSKDMRDNWALGWSDRYTVGVWVGNASGQAMWAVSGVSGAAPVWADLMLWLHRESPSQAPAAPPGVVQQAVQYGPSSLRPQAPPIEAPRSEWFVRGTEQAQFTVPAQRLADADATPAHVQRPGQASVGRPATTTAPTRTAPLTGVAASRLAAGSGRPSPQALARVVRAPSSPASAPVQAPPAWWSPAVTVAAQAGAARITSPASGTILALDPDIPPANQRLRLTSDATAAQGRSLRWFINDTLLTQGASAAWMPLPGRFTVVLKDARGQPLDTVQIEVRGAGLVQSPGPGRP</sequence>
<dbReference type="InterPro" id="IPR012338">
    <property type="entry name" value="Beta-lactam/transpept-like"/>
</dbReference>
<keyword evidence="18" id="KW-1185">Reference proteome</keyword>
<evidence type="ECO:0000313" key="18">
    <source>
        <dbReference type="Proteomes" id="UP000196138"/>
    </source>
</evidence>
<dbReference type="PANTHER" id="PTHR32282">
    <property type="entry name" value="BINDING PROTEIN TRANSPEPTIDASE, PUTATIVE-RELATED"/>
    <property type="match status" value="1"/>
</dbReference>
<evidence type="ECO:0000256" key="3">
    <source>
        <dbReference type="ARBA" id="ARBA00007739"/>
    </source>
</evidence>
<feature type="chain" id="PRO_5012937171" description="peptidoglycan glycosyltransferase" evidence="13">
    <location>
        <begin position="26"/>
        <end position="868"/>
    </location>
</feature>
<evidence type="ECO:0000256" key="13">
    <source>
        <dbReference type="SAM" id="SignalP"/>
    </source>
</evidence>
<dbReference type="GO" id="GO:0004180">
    <property type="term" value="F:carboxypeptidase activity"/>
    <property type="evidence" value="ECO:0007669"/>
    <property type="project" value="UniProtKB-KW"/>
</dbReference>
<feature type="domain" description="Penicillin-binding protein transpeptidase" evidence="14">
    <location>
        <begin position="353"/>
        <end position="602"/>
    </location>
</feature>
<dbReference type="InterPro" id="IPR001460">
    <property type="entry name" value="PCN-bd_Tpept"/>
</dbReference>
<dbReference type="RefSeq" id="WP_087284656.1">
    <property type="nucleotide sequence ID" value="NZ_CP021455.1"/>
</dbReference>
<keyword evidence="6" id="KW-0328">Glycosyltransferase</keyword>
<dbReference type="InterPro" id="IPR009647">
    <property type="entry name" value="PBP_C"/>
</dbReference>
<dbReference type="Pfam" id="PF00912">
    <property type="entry name" value="Transgly"/>
    <property type="match status" value="1"/>
</dbReference>
<dbReference type="GO" id="GO:0008955">
    <property type="term" value="F:peptidoglycan glycosyltransferase activity"/>
    <property type="evidence" value="ECO:0007669"/>
    <property type="project" value="UniProtKB-EC"/>
</dbReference>
<organism evidence="17 18">
    <name type="scientific">Comamonas serinivorans</name>
    <dbReference type="NCBI Taxonomy" id="1082851"/>
    <lineage>
        <taxon>Bacteria</taxon>
        <taxon>Pseudomonadati</taxon>
        <taxon>Pseudomonadota</taxon>
        <taxon>Betaproteobacteria</taxon>
        <taxon>Burkholderiales</taxon>
        <taxon>Comamonadaceae</taxon>
        <taxon>Comamonas</taxon>
    </lineage>
</organism>
<reference evidence="17 18" key="1">
    <citation type="submission" date="2017-05" db="EMBL/GenBank/DDBJ databases">
        <authorList>
            <person name="Song R."/>
            <person name="Chenine A.L."/>
            <person name="Ruprecht R.M."/>
        </authorList>
    </citation>
    <scope>NUCLEOTIDE SEQUENCE [LARGE SCALE GENOMIC DNA]</scope>
    <source>
        <strain evidence="17 18">DSM 26136</strain>
    </source>
</reference>
<dbReference type="EC" id="2.4.99.28" evidence="10"/>
<evidence type="ECO:0000256" key="2">
    <source>
        <dbReference type="ARBA" id="ARBA00007090"/>
    </source>
</evidence>
<evidence type="ECO:0000259" key="14">
    <source>
        <dbReference type="Pfam" id="PF00905"/>
    </source>
</evidence>
<feature type="region of interest" description="Disordered" evidence="12">
    <location>
        <begin position="688"/>
        <end position="720"/>
    </location>
</feature>
<evidence type="ECO:0000256" key="12">
    <source>
        <dbReference type="SAM" id="MobiDB-lite"/>
    </source>
</evidence>
<dbReference type="OrthoDB" id="9766909at2"/>
<name>A0A1Y0ETU4_9BURK</name>
<dbReference type="InterPro" id="IPR050396">
    <property type="entry name" value="Glycosyltr_51/Transpeptidase"/>
</dbReference>
<evidence type="ECO:0000256" key="5">
    <source>
        <dbReference type="ARBA" id="ARBA00022670"/>
    </source>
</evidence>
<comment type="pathway">
    <text evidence="1">Cell wall biogenesis; peptidoglycan biosynthesis.</text>
</comment>
<evidence type="ECO:0000256" key="9">
    <source>
        <dbReference type="ARBA" id="ARBA00023268"/>
    </source>
</evidence>
<evidence type="ECO:0000256" key="7">
    <source>
        <dbReference type="ARBA" id="ARBA00022679"/>
    </source>
</evidence>
<dbReference type="UniPathway" id="UPA00219"/>
<keyword evidence="8" id="KW-0378">Hydrolase</keyword>
<dbReference type="GO" id="GO:0030288">
    <property type="term" value="C:outer membrane-bounded periplasmic space"/>
    <property type="evidence" value="ECO:0007669"/>
    <property type="project" value="TreeGrafter"/>
</dbReference>
<dbReference type="Pfam" id="PF06832">
    <property type="entry name" value="BiPBP_C"/>
    <property type="match status" value="1"/>
</dbReference>
<dbReference type="Gene3D" id="1.10.3810.10">
    <property type="entry name" value="Biosynthetic peptidoglycan transglycosylase-like"/>
    <property type="match status" value="1"/>
</dbReference>
<evidence type="ECO:0000256" key="11">
    <source>
        <dbReference type="ARBA" id="ARBA00049902"/>
    </source>
</evidence>
<evidence type="ECO:0000256" key="10">
    <source>
        <dbReference type="ARBA" id="ARBA00044770"/>
    </source>
</evidence>
<protein>
    <recommendedName>
        <fullName evidence="10">peptidoglycan glycosyltransferase</fullName>
        <ecNumber evidence="10">2.4.99.28</ecNumber>
    </recommendedName>
</protein>
<evidence type="ECO:0000256" key="4">
    <source>
        <dbReference type="ARBA" id="ARBA00022645"/>
    </source>
</evidence>
<dbReference type="Gene3D" id="3.40.710.10">
    <property type="entry name" value="DD-peptidase/beta-lactamase superfamily"/>
    <property type="match status" value="1"/>
</dbReference>
<dbReference type="GO" id="GO:0006508">
    <property type="term" value="P:proteolysis"/>
    <property type="evidence" value="ECO:0007669"/>
    <property type="project" value="UniProtKB-KW"/>
</dbReference>
<dbReference type="GO" id="GO:0008658">
    <property type="term" value="F:penicillin binding"/>
    <property type="evidence" value="ECO:0007669"/>
    <property type="project" value="InterPro"/>
</dbReference>